<dbReference type="Proteomes" id="UP000311605">
    <property type="component" value="Unassembled WGS sequence"/>
</dbReference>
<dbReference type="PROSITE" id="PS00041">
    <property type="entry name" value="HTH_ARAC_FAMILY_1"/>
    <property type="match status" value="1"/>
</dbReference>
<dbReference type="RefSeq" id="WP_139678392.1">
    <property type="nucleotide sequence ID" value="NZ_VDMN01000006.1"/>
</dbReference>
<keyword evidence="6" id="KW-1185">Reference proteome</keyword>
<dbReference type="GO" id="GO:0043565">
    <property type="term" value="F:sequence-specific DNA binding"/>
    <property type="evidence" value="ECO:0007669"/>
    <property type="project" value="InterPro"/>
</dbReference>
<dbReference type="InterPro" id="IPR009057">
    <property type="entry name" value="Homeodomain-like_sf"/>
</dbReference>
<dbReference type="GO" id="GO:0003700">
    <property type="term" value="F:DNA-binding transcription factor activity"/>
    <property type="evidence" value="ECO:0007669"/>
    <property type="project" value="InterPro"/>
</dbReference>
<dbReference type="Pfam" id="PF12833">
    <property type="entry name" value="HTH_18"/>
    <property type="match status" value="1"/>
</dbReference>
<dbReference type="Pfam" id="PF07883">
    <property type="entry name" value="Cupin_2"/>
    <property type="match status" value="1"/>
</dbReference>
<evidence type="ECO:0000313" key="6">
    <source>
        <dbReference type="Proteomes" id="UP000311605"/>
    </source>
</evidence>
<dbReference type="PANTHER" id="PTHR46796">
    <property type="entry name" value="HTH-TYPE TRANSCRIPTIONAL ACTIVATOR RHAS-RELATED"/>
    <property type="match status" value="1"/>
</dbReference>
<dbReference type="PROSITE" id="PS01124">
    <property type="entry name" value="HTH_ARAC_FAMILY_2"/>
    <property type="match status" value="1"/>
</dbReference>
<dbReference type="InterPro" id="IPR018062">
    <property type="entry name" value="HTH_AraC-typ_CS"/>
</dbReference>
<dbReference type="SMART" id="SM00342">
    <property type="entry name" value="HTH_ARAC"/>
    <property type="match status" value="1"/>
</dbReference>
<gene>
    <name evidence="5" type="ORF">FHP24_21975</name>
</gene>
<dbReference type="EMBL" id="VDMN01000006">
    <property type="protein sequence ID" value="TNM61222.1"/>
    <property type="molecule type" value="Genomic_DNA"/>
</dbReference>
<reference evidence="5 6" key="1">
    <citation type="submission" date="2019-06" db="EMBL/GenBank/DDBJ databases">
        <title>The draft genome of Rhizobium smilacinae PTYR-5.</title>
        <authorList>
            <person name="Liu L."/>
            <person name="Li L."/>
            <person name="Zhang X."/>
        </authorList>
    </citation>
    <scope>NUCLEOTIDE SEQUENCE [LARGE SCALE GENOMIC DNA]</scope>
    <source>
        <strain evidence="5 6">PTYR-5</strain>
    </source>
</reference>
<keyword evidence="1" id="KW-0805">Transcription regulation</keyword>
<feature type="domain" description="HTH araC/xylS-type" evidence="4">
    <location>
        <begin position="181"/>
        <end position="278"/>
    </location>
</feature>
<dbReference type="InterPro" id="IPR013096">
    <property type="entry name" value="Cupin_2"/>
</dbReference>
<dbReference type="InterPro" id="IPR018060">
    <property type="entry name" value="HTH_AraC"/>
</dbReference>
<dbReference type="AlphaFoldDB" id="A0A5C4XD24"/>
<keyword evidence="2" id="KW-0238">DNA-binding</keyword>
<protein>
    <submittedName>
        <fullName evidence="5">AraC family transcriptional regulator</fullName>
    </submittedName>
</protein>
<comment type="caution">
    <text evidence="5">The sequence shown here is derived from an EMBL/GenBank/DDBJ whole genome shotgun (WGS) entry which is preliminary data.</text>
</comment>
<dbReference type="InterPro" id="IPR011051">
    <property type="entry name" value="RmlC_Cupin_sf"/>
</dbReference>
<evidence type="ECO:0000259" key="4">
    <source>
        <dbReference type="PROSITE" id="PS01124"/>
    </source>
</evidence>
<dbReference type="Gene3D" id="2.60.120.10">
    <property type="entry name" value="Jelly Rolls"/>
    <property type="match status" value="1"/>
</dbReference>
<sequence length="304" mass="34741">MDEIEGGILSSIAPSALALKLTRATIKMEHSRTWRIDKTNPVEDFIICLEGSGHYVIEGERRIMEPGDAMLIRRGQRFRGWNRGTTMYRGIAQHFTLDIYGKHDLIAQMELRPHVHLKKWPLLEPLVRQYRQTAPPSSLTLSQHHLFMYLLIAYIEDAFIGWHDSATYQTEGTDALDLAIMKAAAMISANPLDPDIAEQAVDASPFNADYFLREFKKRVGHTPRKYQEQKRMERAMHLLEAGMPVANAAVEVGYGDPYYFSRMFKRVTGVSPRAHVNRVKRNRNGGLLRFDEAEQIRLMGLDSA</sequence>
<evidence type="ECO:0000313" key="5">
    <source>
        <dbReference type="EMBL" id="TNM61222.1"/>
    </source>
</evidence>
<accession>A0A5C4XD24</accession>
<dbReference type="Gene3D" id="1.10.10.60">
    <property type="entry name" value="Homeodomain-like"/>
    <property type="match status" value="2"/>
</dbReference>
<dbReference type="InterPro" id="IPR050204">
    <property type="entry name" value="AraC_XylS_family_regulators"/>
</dbReference>
<evidence type="ECO:0000256" key="2">
    <source>
        <dbReference type="ARBA" id="ARBA00023125"/>
    </source>
</evidence>
<evidence type="ECO:0000256" key="1">
    <source>
        <dbReference type="ARBA" id="ARBA00023015"/>
    </source>
</evidence>
<dbReference type="SUPFAM" id="SSF46689">
    <property type="entry name" value="Homeodomain-like"/>
    <property type="match status" value="1"/>
</dbReference>
<dbReference type="OrthoDB" id="9803764at2"/>
<evidence type="ECO:0000256" key="3">
    <source>
        <dbReference type="ARBA" id="ARBA00023163"/>
    </source>
</evidence>
<dbReference type="SUPFAM" id="SSF51182">
    <property type="entry name" value="RmlC-like cupins"/>
    <property type="match status" value="1"/>
</dbReference>
<proteinExistence type="predicted"/>
<dbReference type="InterPro" id="IPR014710">
    <property type="entry name" value="RmlC-like_jellyroll"/>
</dbReference>
<organism evidence="5 6">
    <name type="scientific">Aliirhizobium smilacinae</name>
    <dbReference type="NCBI Taxonomy" id="1395944"/>
    <lineage>
        <taxon>Bacteria</taxon>
        <taxon>Pseudomonadati</taxon>
        <taxon>Pseudomonadota</taxon>
        <taxon>Alphaproteobacteria</taxon>
        <taxon>Hyphomicrobiales</taxon>
        <taxon>Rhizobiaceae</taxon>
        <taxon>Aliirhizobium</taxon>
    </lineage>
</organism>
<keyword evidence="3" id="KW-0804">Transcription</keyword>
<name>A0A5C4XD24_9HYPH</name>